<dbReference type="InterPro" id="IPR018247">
    <property type="entry name" value="EF_Hand_1_Ca_BS"/>
</dbReference>
<dbReference type="GO" id="GO:1903461">
    <property type="term" value="P:Okazaki fragment processing involved in mitotic DNA replication"/>
    <property type="evidence" value="ECO:0007669"/>
    <property type="project" value="TreeGrafter"/>
</dbReference>
<feature type="compositionally biased region" description="Basic residues" evidence="21">
    <location>
        <begin position="120"/>
        <end position="130"/>
    </location>
</feature>
<evidence type="ECO:0000256" key="17">
    <source>
        <dbReference type="ARBA" id="ARBA00058910"/>
    </source>
</evidence>
<dbReference type="PROSITE" id="PS00697">
    <property type="entry name" value="DNA_LIGASE_A1"/>
    <property type="match status" value="1"/>
</dbReference>
<feature type="compositionally biased region" description="Acidic residues" evidence="21">
    <location>
        <begin position="974"/>
        <end position="985"/>
    </location>
</feature>
<evidence type="ECO:0000256" key="2">
    <source>
        <dbReference type="ARBA" id="ARBA00007572"/>
    </source>
</evidence>
<evidence type="ECO:0000313" key="25">
    <source>
        <dbReference type="Proteomes" id="UP000299084"/>
    </source>
</evidence>
<keyword evidence="4" id="KW-0132">Cell division</keyword>
<keyword evidence="3 19" id="KW-0436">Ligase</keyword>
<feature type="compositionally biased region" description="Basic and acidic residues" evidence="21">
    <location>
        <begin position="140"/>
        <end position="159"/>
    </location>
</feature>
<comment type="caution">
    <text evidence="24">The sequence shown here is derived from an EMBL/GenBank/DDBJ whole genome shotgun (WGS) entry which is preliminary data.</text>
</comment>
<dbReference type="FunFam" id="1.10.238.10:FF:000037">
    <property type="entry name" value="calcium-binding protein 1 isoform X2"/>
    <property type="match status" value="1"/>
</dbReference>
<keyword evidence="12 19" id="KW-0233">DNA recombination</keyword>
<proteinExistence type="inferred from homology"/>
<dbReference type="PROSITE" id="PS00333">
    <property type="entry name" value="DNA_LIGASE_A2"/>
    <property type="match status" value="1"/>
</dbReference>
<dbReference type="GO" id="GO:0005739">
    <property type="term" value="C:mitochondrion"/>
    <property type="evidence" value="ECO:0007669"/>
    <property type="project" value="TreeGrafter"/>
</dbReference>
<dbReference type="SUPFAM" id="SSF50249">
    <property type="entry name" value="Nucleic acid-binding proteins"/>
    <property type="match status" value="1"/>
</dbReference>
<evidence type="ECO:0000256" key="13">
    <source>
        <dbReference type="ARBA" id="ARBA00023204"/>
    </source>
</evidence>
<reference evidence="24 25" key="1">
    <citation type="journal article" date="2019" name="Mol. Ecol. Resour.">
        <title>Improving Illumina assemblies with Hi-C and long reads: an example with the North African dromedary.</title>
        <authorList>
            <person name="Elbers J.P."/>
            <person name="Rogers M.F."/>
            <person name="Perelman P.L."/>
            <person name="Proskuryakova A.A."/>
            <person name="Serdyukova N.A."/>
            <person name="Johnson W.E."/>
            <person name="Horin P."/>
            <person name="Corander J."/>
            <person name="Murphy D."/>
            <person name="Burger P.A."/>
        </authorList>
    </citation>
    <scope>NUCLEOTIDE SEQUENCE [LARGE SCALE GENOMIC DNA]</scope>
    <source>
        <strain evidence="24">Drom800</strain>
        <tissue evidence="24">Blood</tissue>
    </source>
</reference>
<dbReference type="SMART" id="SM00054">
    <property type="entry name" value="EFh"/>
    <property type="match status" value="3"/>
</dbReference>
<evidence type="ECO:0000256" key="8">
    <source>
        <dbReference type="ARBA" id="ARBA00022741"/>
    </source>
</evidence>
<evidence type="ECO:0000256" key="10">
    <source>
        <dbReference type="ARBA" id="ARBA00022837"/>
    </source>
</evidence>
<dbReference type="Pfam" id="PF04675">
    <property type="entry name" value="DNA_ligase_A_N"/>
    <property type="match status" value="1"/>
</dbReference>
<evidence type="ECO:0000256" key="16">
    <source>
        <dbReference type="ARBA" id="ARBA00034003"/>
    </source>
</evidence>
<feature type="compositionally biased region" description="Basic and acidic residues" evidence="21">
    <location>
        <begin position="170"/>
        <end position="181"/>
    </location>
</feature>
<evidence type="ECO:0000256" key="6">
    <source>
        <dbReference type="ARBA" id="ARBA00022723"/>
    </source>
</evidence>
<evidence type="ECO:0000259" key="22">
    <source>
        <dbReference type="PROSITE" id="PS50160"/>
    </source>
</evidence>
<dbReference type="STRING" id="9838.ENSCDRP00005002129"/>
<dbReference type="GO" id="GO:0005634">
    <property type="term" value="C:nucleus"/>
    <property type="evidence" value="ECO:0007669"/>
    <property type="project" value="UniProtKB-SubCell"/>
</dbReference>
<keyword evidence="25" id="KW-1185">Reference proteome</keyword>
<dbReference type="InterPro" id="IPR000977">
    <property type="entry name" value="DNA_ligase_ATP-dep"/>
</dbReference>
<dbReference type="InterPro" id="IPR012340">
    <property type="entry name" value="NA-bd_OB-fold"/>
</dbReference>
<evidence type="ECO:0000256" key="19">
    <source>
        <dbReference type="RuleBase" id="RU000617"/>
    </source>
</evidence>
<evidence type="ECO:0000256" key="1">
    <source>
        <dbReference type="ARBA" id="ARBA00004123"/>
    </source>
</evidence>
<dbReference type="SUPFAM" id="SSF56091">
    <property type="entry name" value="DNA ligase/mRNA capping enzyme, catalytic domain"/>
    <property type="match status" value="1"/>
</dbReference>
<dbReference type="InterPro" id="IPR012310">
    <property type="entry name" value="DNA_ligase_ATP-dep_cent"/>
</dbReference>
<evidence type="ECO:0000256" key="15">
    <source>
        <dbReference type="ARBA" id="ARBA00023306"/>
    </source>
</evidence>
<comment type="subcellular location">
    <subcellularLocation>
        <location evidence="1">Nucleus</location>
    </subcellularLocation>
</comment>
<dbReference type="Proteomes" id="UP000299084">
    <property type="component" value="Unassembled WGS sequence"/>
</dbReference>
<evidence type="ECO:0000256" key="4">
    <source>
        <dbReference type="ARBA" id="ARBA00022618"/>
    </source>
</evidence>
<dbReference type="SUPFAM" id="SSF47473">
    <property type="entry name" value="EF-hand"/>
    <property type="match status" value="1"/>
</dbReference>
<evidence type="ECO:0000256" key="11">
    <source>
        <dbReference type="ARBA" id="ARBA00022840"/>
    </source>
</evidence>
<evidence type="ECO:0000256" key="21">
    <source>
        <dbReference type="SAM" id="MobiDB-lite"/>
    </source>
</evidence>
<dbReference type="FunFam" id="1.10.3260.10:FF:000001">
    <property type="entry name" value="DNA ligase"/>
    <property type="match status" value="1"/>
</dbReference>
<feature type="compositionally biased region" description="Polar residues" evidence="21">
    <location>
        <begin position="99"/>
        <end position="109"/>
    </location>
</feature>
<dbReference type="PROSITE" id="PS50160">
    <property type="entry name" value="DNA_LIGASE_A3"/>
    <property type="match status" value="1"/>
</dbReference>
<dbReference type="AlphaFoldDB" id="A0A5N4DSJ7"/>
<feature type="domain" description="ATP-dependent DNA ligase family profile" evidence="22">
    <location>
        <begin position="581"/>
        <end position="717"/>
    </location>
</feature>
<sequence>MQRSIMSFFQPKKEGKVKKPEETSNSTRETESPPKAALKERNRMVPEGDSPVKRPGRKVARVLGSEGEEEEEAPSPLKGQKPAPDSPQNSPPHPVTLPKSPSLSNTSPAVLSPPAIPAIPKRRTARKQVPKRTFLEVLEEQSKDRVTEAKKKKEDKAELETPSESLTEPEVGKKEEADAKEQPTTPPRPRETPAPRKPAVKKEAEEEGPGSVRKEAAKGVPYLAVARTFEKIEEVSARLRMVETLSNLLRSVVALSPPDLLPVLYLSLNRLGPPQQGLELGIGDGILLKAVAQATGRQLESVRAEATEKGDVGLVAESSRSMQRLMLPPPALTAAGVFAKFRDIAQLAGNASTTKKMDIIKGLFVACRHSEARFIARALSGRLRLGLAEQSVLAALAQAVSLTPPGQEFPPAVVDAGKGKTAEARKTWLEEQGMILKQTFCEVPDLDRIVPVLLAHGLEQLPEHCRLSPGIPLKPMLAHPTRGVGEVLKRFEEAAFTCEYKYDGQRAQIHLLEGGEVRIFSRNQEDNTGRYPDVISRVPKIKLPSVTSFILDTEAVAWDQEKKQIQPFQVLTTRKRKEVDAAEIQVQVCLYAFDLIYLNGESLVREPLSRRRQLLRENFVETEGEFVFATSLDTKDTEQIAEFLEQSVKDSCEGLMVKTLDTDATYEIAKRSHNWLKLKKDYLDGVGDTLDLVVIGAYLGRGKRAGRYGGFLLASYDEESEELQAICKLGTGFSDEELEEHHQSLQALVLPAPRPYVRADGAVTPDHWLDPSAVWEVKCADLSLSPIYPAARGLVDSEKGISLRFPRFLRVREDKKPEQATTSAQELELREAFLEFDKDRDGFISCKDLGNLMRTMGYMPTEMELIELGQQIHMNLGGRVDFDDFVELMAPKLLAETAGMIGVQEMRDAFKEFDANGDGAITLVELQQAMQRLLGDKLTPQEISEIVQEADVNGDGTVDFEVRNNGSHCSEGMKEDEDREGEEEDGDKREVEGEREEEKAGRDGEEEKKNNMRLHLGSRTASVIDY</sequence>
<dbReference type="CDD" id="cd07969">
    <property type="entry name" value="OBF_DNA_ligase_I"/>
    <property type="match status" value="1"/>
</dbReference>
<gene>
    <name evidence="24" type="ORF">Cadr_000011949</name>
</gene>
<dbReference type="PROSITE" id="PS50222">
    <property type="entry name" value="EF_HAND_2"/>
    <property type="match status" value="2"/>
</dbReference>
<comment type="function">
    <text evidence="17">DNA ligase that seals nicks in double-stranded during DNA repair. Also involved in DNA replication and DNA recombination.</text>
</comment>
<feature type="compositionally biased region" description="Basic and acidic residues" evidence="21">
    <location>
        <begin position="11"/>
        <end position="52"/>
    </location>
</feature>
<feature type="domain" description="EF-hand" evidence="23">
    <location>
        <begin position="901"/>
        <end position="936"/>
    </location>
</feature>
<dbReference type="Gene3D" id="3.30.1490.70">
    <property type="match status" value="1"/>
</dbReference>
<dbReference type="InterPro" id="IPR016059">
    <property type="entry name" value="DNA_ligase_ATP-dep_CS"/>
</dbReference>
<feature type="region of interest" description="Disordered" evidence="21">
    <location>
        <begin position="1"/>
        <end position="214"/>
    </location>
</feature>
<feature type="compositionally biased region" description="Basic and acidic residues" evidence="21">
    <location>
        <begin position="188"/>
        <end position="204"/>
    </location>
</feature>
<dbReference type="FunFam" id="3.30.470.30:FF:000016">
    <property type="entry name" value="DNA ligase"/>
    <property type="match status" value="1"/>
</dbReference>
<keyword evidence="15" id="KW-0131">Cell cycle</keyword>
<evidence type="ECO:0000256" key="7">
    <source>
        <dbReference type="ARBA" id="ARBA00022737"/>
    </source>
</evidence>
<evidence type="ECO:0000256" key="20">
    <source>
        <dbReference type="RuleBase" id="RU004196"/>
    </source>
</evidence>
<dbReference type="SUPFAM" id="SSF117018">
    <property type="entry name" value="ATP-dependent DNA ligase DNA-binding domain"/>
    <property type="match status" value="1"/>
</dbReference>
<keyword evidence="13 19" id="KW-0234">DNA repair</keyword>
<keyword evidence="7" id="KW-0677">Repeat</keyword>
<name>A0A5N4DSJ7_CAMDR</name>
<dbReference type="InterPro" id="IPR012308">
    <property type="entry name" value="DNA_ligase_ATP-dep_N"/>
</dbReference>
<evidence type="ECO:0000256" key="9">
    <source>
        <dbReference type="ARBA" id="ARBA00022763"/>
    </source>
</evidence>
<feature type="domain" description="EF-hand" evidence="23">
    <location>
        <begin position="824"/>
        <end position="859"/>
    </location>
</feature>
<dbReference type="GO" id="GO:0006310">
    <property type="term" value="P:DNA recombination"/>
    <property type="evidence" value="ECO:0007669"/>
    <property type="project" value="UniProtKB-KW"/>
</dbReference>
<dbReference type="Gene3D" id="1.10.238.10">
    <property type="entry name" value="EF-hand"/>
    <property type="match status" value="2"/>
</dbReference>
<keyword evidence="5" id="KW-0235">DNA replication</keyword>
<dbReference type="FunFam" id="2.40.50.140:FF:000062">
    <property type="entry name" value="DNA ligase"/>
    <property type="match status" value="1"/>
</dbReference>
<evidence type="ECO:0000256" key="3">
    <source>
        <dbReference type="ARBA" id="ARBA00022598"/>
    </source>
</evidence>
<dbReference type="GO" id="GO:0071897">
    <property type="term" value="P:DNA biosynthetic process"/>
    <property type="evidence" value="ECO:0007669"/>
    <property type="project" value="InterPro"/>
</dbReference>
<keyword evidence="9 19" id="KW-0227">DNA damage</keyword>
<accession>A0A5N4DSJ7</accession>
<evidence type="ECO:0000256" key="14">
    <source>
        <dbReference type="ARBA" id="ARBA00023242"/>
    </source>
</evidence>
<dbReference type="EMBL" id="JWIN03000009">
    <property type="protein sequence ID" value="KAB1274057.1"/>
    <property type="molecule type" value="Genomic_DNA"/>
</dbReference>
<dbReference type="EC" id="6.5.1.1" evidence="19"/>
<dbReference type="Gene3D" id="3.30.470.30">
    <property type="entry name" value="DNA ligase/mRNA capping enzyme"/>
    <property type="match status" value="1"/>
</dbReference>
<evidence type="ECO:0000259" key="23">
    <source>
        <dbReference type="PROSITE" id="PS50222"/>
    </source>
</evidence>
<comment type="subunit">
    <text evidence="18">Interacts with PCNA. Interacts with POLB.</text>
</comment>
<evidence type="ECO:0000256" key="18">
    <source>
        <dbReference type="ARBA" id="ARBA00065605"/>
    </source>
</evidence>
<protein>
    <recommendedName>
        <fullName evidence="19">DNA ligase</fullName>
        <ecNumber evidence="19">6.5.1.1</ecNumber>
    </recommendedName>
</protein>
<evidence type="ECO:0000313" key="24">
    <source>
        <dbReference type="EMBL" id="KAB1274057.1"/>
    </source>
</evidence>
<evidence type="ECO:0000256" key="12">
    <source>
        <dbReference type="ARBA" id="ARBA00023172"/>
    </source>
</evidence>
<dbReference type="FunFam" id="1.10.238.10:FF:000069">
    <property type="entry name" value="calcium-binding protein 1 isoform X1"/>
    <property type="match status" value="1"/>
</dbReference>
<feature type="compositionally biased region" description="Basic and acidic residues" evidence="21">
    <location>
        <begin position="986"/>
        <end position="1010"/>
    </location>
</feature>
<dbReference type="InterPro" id="IPR036599">
    <property type="entry name" value="DNA_ligase_N_sf"/>
</dbReference>
<comment type="similarity">
    <text evidence="2 20">Belongs to the ATP-dependent DNA ligase family.</text>
</comment>
<keyword evidence="6" id="KW-0479">Metal-binding</keyword>
<dbReference type="GO" id="GO:0003910">
    <property type="term" value="F:DNA ligase (ATP) activity"/>
    <property type="evidence" value="ECO:0007669"/>
    <property type="project" value="UniProtKB-EC"/>
</dbReference>
<dbReference type="InterPro" id="IPR050191">
    <property type="entry name" value="ATP-dep_DNA_ligase"/>
</dbReference>
<dbReference type="InterPro" id="IPR012309">
    <property type="entry name" value="DNA_ligase_ATP-dep_C"/>
</dbReference>
<keyword evidence="11 19" id="KW-0067">ATP-binding</keyword>
<keyword evidence="10" id="KW-0106">Calcium</keyword>
<dbReference type="Pfam" id="PF04679">
    <property type="entry name" value="DNA_ligase_A_C"/>
    <property type="match status" value="1"/>
</dbReference>
<dbReference type="PANTHER" id="PTHR45674:SF4">
    <property type="entry name" value="DNA LIGASE 1"/>
    <property type="match status" value="1"/>
</dbReference>
<dbReference type="CDD" id="cd07900">
    <property type="entry name" value="Adenylation_DNA_ligase_I_Euk"/>
    <property type="match status" value="1"/>
</dbReference>
<evidence type="ECO:0000256" key="5">
    <source>
        <dbReference type="ARBA" id="ARBA00022705"/>
    </source>
</evidence>
<dbReference type="Gene3D" id="2.40.50.140">
    <property type="entry name" value="Nucleic acid-binding proteins"/>
    <property type="match status" value="1"/>
</dbReference>
<dbReference type="Pfam" id="PF01068">
    <property type="entry name" value="DNA_ligase_A_M"/>
    <property type="match status" value="1"/>
</dbReference>
<dbReference type="InterPro" id="IPR002048">
    <property type="entry name" value="EF_hand_dom"/>
</dbReference>
<dbReference type="PROSITE" id="PS00018">
    <property type="entry name" value="EF_HAND_1"/>
    <property type="match status" value="2"/>
</dbReference>
<dbReference type="GO" id="GO:0003677">
    <property type="term" value="F:DNA binding"/>
    <property type="evidence" value="ECO:0007669"/>
    <property type="project" value="InterPro"/>
</dbReference>
<keyword evidence="14" id="KW-0539">Nucleus</keyword>
<dbReference type="NCBIfam" id="TIGR00574">
    <property type="entry name" value="dnl1"/>
    <property type="match status" value="1"/>
</dbReference>
<feature type="region of interest" description="Disordered" evidence="21">
    <location>
        <begin position="962"/>
        <end position="1026"/>
    </location>
</feature>
<dbReference type="Gene3D" id="1.10.3260.10">
    <property type="entry name" value="DNA ligase, ATP-dependent, N-terminal domain"/>
    <property type="match status" value="1"/>
</dbReference>
<dbReference type="GO" id="GO:0005524">
    <property type="term" value="F:ATP binding"/>
    <property type="evidence" value="ECO:0007669"/>
    <property type="project" value="UniProtKB-KW"/>
</dbReference>
<dbReference type="GO" id="GO:0006281">
    <property type="term" value="P:DNA repair"/>
    <property type="evidence" value="ECO:0007669"/>
    <property type="project" value="UniProtKB-KW"/>
</dbReference>
<comment type="catalytic activity">
    <reaction evidence="16 19">
        <text>ATP + (deoxyribonucleotide)n-3'-hydroxyl + 5'-phospho-(deoxyribonucleotide)m = (deoxyribonucleotide)n+m + AMP + diphosphate.</text>
        <dbReference type="EC" id="6.5.1.1"/>
    </reaction>
</comment>
<keyword evidence="8 19" id="KW-0547">Nucleotide-binding</keyword>
<dbReference type="Pfam" id="PF13499">
    <property type="entry name" value="EF-hand_7"/>
    <property type="match status" value="2"/>
</dbReference>
<dbReference type="InterPro" id="IPR011992">
    <property type="entry name" value="EF-hand-dom_pair"/>
</dbReference>
<dbReference type="PANTHER" id="PTHR45674">
    <property type="entry name" value="DNA LIGASE 1/3 FAMILY MEMBER"/>
    <property type="match status" value="1"/>
</dbReference>
<dbReference type="GO" id="GO:0051301">
    <property type="term" value="P:cell division"/>
    <property type="evidence" value="ECO:0007669"/>
    <property type="project" value="UniProtKB-KW"/>
</dbReference>
<organism evidence="24 25">
    <name type="scientific">Camelus dromedarius</name>
    <name type="common">Dromedary</name>
    <name type="synonym">Arabian camel</name>
    <dbReference type="NCBI Taxonomy" id="9838"/>
    <lineage>
        <taxon>Eukaryota</taxon>
        <taxon>Metazoa</taxon>
        <taxon>Chordata</taxon>
        <taxon>Craniata</taxon>
        <taxon>Vertebrata</taxon>
        <taxon>Euteleostomi</taxon>
        <taxon>Mammalia</taxon>
        <taxon>Eutheria</taxon>
        <taxon>Laurasiatheria</taxon>
        <taxon>Artiodactyla</taxon>
        <taxon>Tylopoda</taxon>
        <taxon>Camelidae</taxon>
        <taxon>Camelus</taxon>
    </lineage>
</organism>
<dbReference type="GO" id="GO:0005509">
    <property type="term" value="F:calcium ion binding"/>
    <property type="evidence" value="ECO:0007669"/>
    <property type="project" value="InterPro"/>
</dbReference>
<dbReference type="CDD" id="cd00051">
    <property type="entry name" value="EFh"/>
    <property type="match status" value="1"/>
</dbReference>